<dbReference type="GO" id="GO:0042420">
    <property type="term" value="P:dopamine catabolic process"/>
    <property type="evidence" value="ECO:0007669"/>
    <property type="project" value="TreeGrafter"/>
</dbReference>
<dbReference type="PANTHER" id="PTHR10157">
    <property type="entry name" value="DOPAMINE BETA HYDROXYLASE RELATED"/>
    <property type="match status" value="1"/>
</dbReference>
<evidence type="ECO:0000256" key="2">
    <source>
        <dbReference type="ARBA" id="ARBA00004167"/>
    </source>
</evidence>
<comment type="similarity">
    <text evidence="3">Belongs to the copper type II ascorbate-dependent monooxygenase family.</text>
</comment>
<feature type="domain" description="DOMON" evidence="12">
    <location>
        <begin position="34"/>
        <end position="152"/>
    </location>
</feature>
<keyword evidence="8" id="KW-0186">Copper</keyword>
<comment type="cofactor">
    <cofactor evidence="1">
        <name>Cu(2+)</name>
        <dbReference type="ChEBI" id="CHEBI:29036"/>
    </cofactor>
</comment>
<dbReference type="GO" id="GO:0042421">
    <property type="term" value="P:norepinephrine biosynthetic process"/>
    <property type="evidence" value="ECO:0007669"/>
    <property type="project" value="TreeGrafter"/>
</dbReference>
<evidence type="ECO:0000256" key="10">
    <source>
        <dbReference type="ARBA" id="ARBA00023136"/>
    </source>
</evidence>
<dbReference type="InterPro" id="IPR005018">
    <property type="entry name" value="DOMON_domain"/>
</dbReference>
<keyword evidence="14" id="KW-1185">Reference proteome</keyword>
<dbReference type="Proteomes" id="UP001461498">
    <property type="component" value="Unassembled WGS sequence"/>
</dbReference>
<dbReference type="GO" id="GO:0004500">
    <property type="term" value="F:dopamine beta-monooxygenase activity"/>
    <property type="evidence" value="ECO:0007669"/>
    <property type="project" value="InterPro"/>
</dbReference>
<evidence type="ECO:0000256" key="5">
    <source>
        <dbReference type="ARBA" id="ARBA00022723"/>
    </source>
</evidence>
<dbReference type="GO" id="GO:0005507">
    <property type="term" value="F:copper ion binding"/>
    <property type="evidence" value="ECO:0007669"/>
    <property type="project" value="InterPro"/>
</dbReference>
<name>A0AAW1CK42_9HEMI</name>
<comment type="caution">
    <text evidence="13">The sequence shown here is derived from an EMBL/GenBank/DDBJ whole genome shotgun (WGS) entry which is preliminary data.</text>
</comment>
<dbReference type="GO" id="GO:0005615">
    <property type="term" value="C:extracellular space"/>
    <property type="evidence" value="ECO:0007669"/>
    <property type="project" value="TreeGrafter"/>
</dbReference>
<keyword evidence="4" id="KW-0812">Transmembrane</keyword>
<sequence>MLSLNILLIIFTSCIIKPSTGINTPKGVYGIKIDSNWLFWNYDWKEKWIKFQIEGIFKADEWFAFGFSDRGDLYNADYCIFYTNSEGKRDVIDAYTDDKCLLQIDKQQHCLDFHYQKLKRLSRFVFIREFDSCDGHDYVIEPGTAHIVWVRGKGGLKVNQNMCNHELSGMVRTTLLRVEPEDVQDQYVWNFTGTVDNLDVPPVETTYWCHTLELPMYITKRKQHLIKFEPVISRGSEAYVHHMELFHCEKDDASEVGALPRYSGLCTEKPKELEVCKKVIAAWAMGASPFVYPKKAGLPIGGHGYSTHVMLEIHYNNPHRDSKKMFNFF</sequence>
<dbReference type="Pfam" id="PF03351">
    <property type="entry name" value="DOMON"/>
    <property type="match status" value="1"/>
</dbReference>
<reference evidence="13 14" key="1">
    <citation type="submission" date="2022-12" db="EMBL/GenBank/DDBJ databases">
        <title>Chromosome-level genome assembly of true bugs.</title>
        <authorList>
            <person name="Ma L."/>
            <person name="Li H."/>
        </authorList>
    </citation>
    <scope>NUCLEOTIDE SEQUENCE [LARGE SCALE GENOMIC DNA]</scope>
    <source>
        <strain evidence="13">Lab_2022b</strain>
    </source>
</reference>
<organism evidence="13 14">
    <name type="scientific">Rhynocoris fuscipes</name>
    <dbReference type="NCBI Taxonomy" id="488301"/>
    <lineage>
        <taxon>Eukaryota</taxon>
        <taxon>Metazoa</taxon>
        <taxon>Ecdysozoa</taxon>
        <taxon>Arthropoda</taxon>
        <taxon>Hexapoda</taxon>
        <taxon>Insecta</taxon>
        <taxon>Pterygota</taxon>
        <taxon>Neoptera</taxon>
        <taxon>Paraneoptera</taxon>
        <taxon>Hemiptera</taxon>
        <taxon>Heteroptera</taxon>
        <taxon>Panheteroptera</taxon>
        <taxon>Cimicomorpha</taxon>
        <taxon>Reduviidae</taxon>
        <taxon>Harpactorinae</taxon>
        <taxon>Harpactorini</taxon>
        <taxon>Rhynocoris</taxon>
    </lineage>
</organism>
<dbReference type="PROSITE" id="PS00084">
    <property type="entry name" value="CU2_MONOOXYGENASE_1"/>
    <property type="match status" value="1"/>
</dbReference>
<evidence type="ECO:0000256" key="7">
    <source>
        <dbReference type="ARBA" id="ARBA00023002"/>
    </source>
</evidence>
<dbReference type="InterPro" id="IPR000945">
    <property type="entry name" value="DBH-like"/>
</dbReference>
<dbReference type="InterPro" id="IPR028460">
    <property type="entry name" value="Tbh/DBH"/>
</dbReference>
<dbReference type="InterPro" id="IPR008977">
    <property type="entry name" value="PHM/PNGase_F_dom_sf"/>
</dbReference>
<dbReference type="SMART" id="SM00664">
    <property type="entry name" value="DoH"/>
    <property type="match status" value="1"/>
</dbReference>
<keyword evidence="7" id="KW-0560">Oxidoreductase</keyword>
<dbReference type="PROSITE" id="PS50836">
    <property type="entry name" value="DOMON"/>
    <property type="match status" value="1"/>
</dbReference>
<evidence type="ECO:0000313" key="13">
    <source>
        <dbReference type="EMBL" id="KAK9498772.1"/>
    </source>
</evidence>
<feature type="signal peptide" evidence="11">
    <location>
        <begin position="1"/>
        <end position="21"/>
    </location>
</feature>
<dbReference type="GO" id="GO:0006589">
    <property type="term" value="P:octopamine biosynthetic process"/>
    <property type="evidence" value="ECO:0007669"/>
    <property type="project" value="TreeGrafter"/>
</dbReference>
<dbReference type="AlphaFoldDB" id="A0AAW1CK42"/>
<dbReference type="SUPFAM" id="SSF49742">
    <property type="entry name" value="PHM/PNGase F"/>
    <property type="match status" value="1"/>
</dbReference>
<dbReference type="EMBL" id="JAPXFL010000012">
    <property type="protein sequence ID" value="KAK9498772.1"/>
    <property type="molecule type" value="Genomic_DNA"/>
</dbReference>
<dbReference type="PRINTS" id="PR00767">
    <property type="entry name" value="DBMONOXGNASE"/>
</dbReference>
<dbReference type="InterPro" id="IPR036939">
    <property type="entry name" value="Cu2_ascorb_mOase_N_sf"/>
</dbReference>
<dbReference type="Pfam" id="PF01082">
    <property type="entry name" value="Cu2_monooxygen"/>
    <property type="match status" value="1"/>
</dbReference>
<evidence type="ECO:0000256" key="9">
    <source>
        <dbReference type="ARBA" id="ARBA00023033"/>
    </source>
</evidence>
<proteinExistence type="inferred from homology"/>
<dbReference type="InterPro" id="IPR000323">
    <property type="entry name" value="Cu2_ascorb_mOase_N"/>
</dbReference>
<dbReference type="CDD" id="cd09631">
    <property type="entry name" value="DOMON_DOH"/>
    <property type="match status" value="1"/>
</dbReference>
<evidence type="ECO:0000259" key="12">
    <source>
        <dbReference type="PROSITE" id="PS50836"/>
    </source>
</evidence>
<evidence type="ECO:0000256" key="6">
    <source>
        <dbReference type="ARBA" id="ARBA00022989"/>
    </source>
</evidence>
<keyword evidence="11" id="KW-0732">Signal</keyword>
<dbReference type="InterPro" id="IPR020611">
    <property type="entry name" value="Cu2_ascorb_mOase_CS-1"/>
</dbReference>
<evidence type="ECO:0000256" key="8">
    <source>
        <dbReference type="ARBA" id="ARBA00023008"/>
    </source>
</evidence>
<keyword evidence="6" id="KW-1133">Transmembrane helix</keyword>
<keyword evidence="5" id="KW-0479">Metal-binding</keyword>
<dbReference type="PANTHER" id="PTHR10157:SF29">
    <property type="entry name" value="DOPAMINE BETA-HYDROXYLASE"/>
    <property type="match status" value="1"/>
</dbReference>
<protein>
    <recommendedName>
        <fullName evidence="12">DOMON domain-containing protein</fullName>
    </recommendedName>
</protein>
<dbReference type="Gene3D" id="2.60.120.310">
    <property type="entry name" value="Copper type II, ascorbate-dependent monooxygenase, N-terminal domain"/>
    <property type="match status" value="1"/>
</dbReference>
<evidence type="ECO:0000256" key="4">
    <source>
        <dbReference type="ARBA" id="ARBA00022692"/>
    </source>
</evidence>
<evidence type="ECO:0000256" key="1">
    <source>
        <dbReference type="ARBA" id="ARBA00001973"/>
    </source>
</evidence>
<keyword evidence="10" id="KW-0472">Membrane</keyword>
<evidence type="ECO:0000256" key="11">
    <source>
        <dbReference type="SAM" id="SignalP"/>
    </source>
</evidence>
<keyword evidence="9" id="KW-0503">Monooxygenase</keyword>
<comment type="subcellular location">
    <subcellularLocation>
        <location evidence="2">Membrane</location>
        <topology evidence="2">Single-pass membrane protein</topology>
    </subcellularLocation>
</comment>
<evidence type="ECO:0000256" key="3">
    <source>
        <dbReference type="ARBA" id="ARBA00010676"/>
    </source>
</evidence>
<evidence type="ECO:0000313" key="14">
    <source>
        <dbReference type="Proteomes" id="UP001461498"/>
    </source>
</evidence>
<feature type="chain" id="PRO_5043452396" description="DOMON domain-containing protein" evidence="11">
    <location>
        <begin position="22"/>
        <end position="329"/>
    </location>
</feature>
<accession>A0AAW1CK42</accession>
<dbReference type="InterPro" id="IPR045266">
    <property type="entry name" value="DOH_DOMON"/>
</dbReference>
<dbReference type="GO" id="GO:0030667">
    <property type="term" value="C:secretory granule membrane"/>
    <property type="evidence" value="ECO:0007669"/>
    <property type="project" value="TreeGrafter"/>
</dbReference>
<gene>
    <name evidence="13" type="ORF">O3M35_003335</name>
</gene>